<dbReference type="InterPro" id="IPR038725">
    <property type="entry name" value="YdaG_split_barrel_FMN-bd"/>
</dbReference>
<reference evidence="2" key="1">
    <citation type="journal article" date="2014" name="Int. J. Syst. Evol. Microbiol.">
        <title>Complete genome sequence of Corynebacterium casei LMG S-19264T (=DSM 44701T), isolated from a smear-ripened cheese.</title>
        <authorList>
            <consortium name="US DOE Joint Genome Institute (JGI-PGF)"/>
            <person name="Walter F."/>
            <person name="Albersmeier A."/>
            <person name="Kalinowski J."/>
            <person name="Ruckert C."/>
        </authorList>
    </citation>
    <scope>NUCLEOTIDE SEQUENCE</scope>
    <source>
        <strain evidence="2">VKM Ac-1020</strain>
    </source>
</reference>
<proteinExistence type="predicted"/>
<evidence type="ECO:0000313" key="3">
    <source>
        <dbReference type="Proteomes" id="UP001142462"/>
    </source>
</evidence>
<dbReference type="Proteomes" id="UP001142462">
    <property type="component" value="Unassembled WGS sequence"/>
</dbReference>
<name>A0A9W6LX24_9MICO</name>
<protein>
    <recommendedName>
        <fullName evidence="1">General stress protein FMN-binding split barrel domain-containing protein</fullName>
    </recommendedName>
</protein>
<dbReference type="SUPFAM" id="SSF50475">
    <property type="entry name" value="FMN-binding split barrel"/>
    <property type="match status" value="1"/>
</dbReference>
<dbReference type="PANTHER" id="PTHR34818">
    <property type="entry name" value="PROTEIN BLI-3"/>
    <property type="match status" value="1"/>
</dbReference>
<dbReference type="InterPro" id="IPR052917">
    <property type="entry name" value="Stress-Dev_Protein"/>
</dbReference>
<dbReference type="InterPro" id="IPR012349">
    <property type="entry name" value="Split_barrel_FMN-bd"/>
</dbReference>
<evidence type="ECO:0000259" key="1">
    <source>
        <dbReference type="Pfam" id="PF16242"/>
    </source>
</evidence>
<evidence type="ECO:0000313" key="2">
    <source>
        <dbReference type="EMBL" id="GLJ62006.1"/>
    </source>
</evidence>
<dbReference type="PANTHER" id="PTHR34818:SF1">
    <property type="entry name" value="PROTEIN BLI-3"/>
    <property type="match status" value="1"/>
</dbReference>
<dbReference type="EMBL" id="BSEJ01000010">
    <property type="protein sequence ID" value="GLJ62006.1"/>
    <property type="molecule type" value="Genomic_DNA"/>
</dbReference>
<dbReference type="AlphaFoldDB" id="A0A9W6LX24"/>
<comment type="caution">
    <text evidence="2">The sequence shown here is derived from an EMBL/GenBank/DDBJ whole genome shotgun (WGS) entry which is preliminary data.</text>
</comment>
<sequence length="169" mass="19207">MVRRRGIRAHRASVDVWLDVARATMRARYCLCITDAPGGPRARAVQPFRPDDDLVVHFGTSPHSRKAAEIRRSGRVVLSYLRERDGACVTVRCAAEMLEDAAARRRWFMPFWRAFWPAGPDDPAFVVVRCVPFEIELWDARRRVTPPPFGLAQARLVRDPGGEWRIAAA</sequence>
<dbReference type="RefSeq" id="WP_271173715.1">
    <property type="nucleotide sequence ID" value="NZ_BSEJ01000010.1"/>
</dbReference>
<dbReference type="Gene3D" id="2.30.110.10">
    <property type="entry name" value="Electron Transport, Fmn-binding Protein, Chain A"/>
    <property type="match status" value="1"/>
</dbReference>
<feature type="domain" description="General stress protein FMN-binding split barrel" evidence="1">
    <location>
        <begin position="30"/>
        <end position="144"/>
    </location>
</feature>
<accession>A0A9W6LX24</accession>
<dbReference type="Pfam" id="PF16242">
    <property type="entry name" value="Pyrid_ox_like"/>
    <property type="match status" value="1"/>
</dbReference>
<reference evidence="2" key="2">
    <citation type="submission" date="2023-01" db="EMBL/GenBank/DDBJ databases">
        <authorList>
            <person name="Sun Q."/>
            <person name="Evtushenko L."/>
        </authorList>
    </citation>
    <scope>NUCLEOTIDE SEQUENCE</scope>
    <source>
        <strain evidence="2">VKM Ac-1020</strain>
    </source>
</reference>
<organism evidence="2 3">
    <name type="scientific">Microbacterium barkeri</name>
    <dbReference type="NCBI Taxonomy" id="33917"/>
    <lineage>
        <taxon>Bacteria</taxon>
        <taxon>Bacillati</taxon>
        <taxon>Actinomycetota</taxon>
        <taxon>Actinomycetes</taxon>
        <taxon>Micrococcales</taxon>
        <taxon>Microbacteriaceae</taxon>
        <taxon>Microbacterium</taxon>
    </lineage>
</organism>
<gene>
    <name evidence="2" type="ORF">GCM10017576_21360</name>
</gene>
<keyword evidence="3" id="KW-1185">Reference proteome</keyword>